<gene>
    <name evidence="1" type="ORF">CHILSU_LOCUS6858</name>
</gene>
<name>A0ABN8B8R8_CHISP</name>
<evidence type="ECO:0000313" key="1">
    <source>
        <dbReference type="EMBL" id="CAH0403577.1"/>
    </source>
</evidence>
<protein>
    <submittedName>
        <fullName evidence="1">Uncharacterized protein</fullName>
    </submittedName>
</protein>
<sequence>MEPAQPQEHVKSELIQLCHRIYRKLDANDRLQSIASYKKHYGDGYSDCVLYTSNLTGMHPHVLEQLKDDSQEMKISSEEMDRAIILKELTDFYLNKQIMPTTRDLFDALQGKLPFHMDIASFRKHLALMDFMWKNVQNRFFVIERPEVSYERYKFLKLVLEYHENNRPIYFIEELVYAVKNFFTKSTGQKAYRPKDPANVVYALSKKGALYKSVPEYCGKEFNNFLCDVLIPNLKEHSLIVIKNKNYCSEKAVLFNPTFASTIRDMKEWLDRNYVPYDDGMSKGELYSLIQKCTNKDQNTYFADSIIKAHGHNAVRIPASIEQLAPTTFFFELVQDTFVDFNDEKLSAQGVMFQIFNTIDEQRLAHMYEGVMDEYKSLLQNDIKVDDVLDSLIAKMATRNVEGAEDSDIPSDGEV</sequence>
<proteinExistence type="predicted"/>
<reference evidence="1" key="1">
    <citation type="submission" date="2021-12" db="EMBL/GenBank/DDBJ databases">
        <authorList>
            <person name="King R."/>
        </authorList>
    </citation>
    <scope>NUCLEOTIDE SEQUENCE</scope>
</reference>
<dbReference type="EMBL" id="OU963917">
    <property type="protein sequence ID" value="CAH0403577.1"/>
    <property type="molecule type" value="Genomic_DNA"/>
</dbReference>
<accession>A0ABN8B8R8</accession>
<evidence type="ECO:0000313" key="2">
    <source>
        <dbReference type="Proteomes" id="UP001153292"/>
    </source>
</evidence>
<dbReference type="Proteomes" id="UP001153292">
    <property type="component" value="Chromosome 24"/>
</dbReference>
<dbReference type="PANTHER" id="PTHR33939">
    <property type="entry name" value="PROTEIN CBG22215"/>
    <property type="match status" value="1"/>
</dbReference>
<dbReference type="PANTHER" id="PTHR33939:SF1">
    <property type="entry name" value="DUF4371 DOMAIN-CONTAINING PROTEIN"/>
    <property type="match status" value="1"/>
</dbReference>
<organism evidence="1 2">
    <name type="scientific">Chilo suppressalis</name>
    <name type="common">Asiatic rice borer moth</name>
    <dbReference type="NCBI Taxonomy" id="168631"/>
    <lineage>
        <taxon>Eukaryota</taxon>
        <taxon>Metazoa</taxon>
        <taxon>Ecdysozoa</taxon>
        <taxon>Arthropoda</taxon>
        <taxon>Hexapoda</taxon>
        <taxon>Insecta</taxon>
        <taxon>Pterygota</taxon>
        <taxon>Neoptera</taxon>
        <taxon>Endopterygota</taxon>
        <taxon>Lepidoptera</taxon>
        <taxon>Glossata</taxon>
        <taxon>Ditrysia</taxon>
        <taxon>Pyraloidea</taxon>
        <taxon>Crambidae</taxon>
        <taxon>Crambinae</taxon>
        <taxon>Chilo</taxon>
    </lineage>
</organism>
<keyword evidence="2" id="KW-1185">Reference proteome</keyword>